<gene>
    <name evidence="2" type="ORF">WMY93_026932</name>
</gene>
<organism evidence="2 3">
    <name type="scientific">Mugilogobius chulae</name>
    <name type="common">yellowstripe goby</name>
    <dbReference type="NCBI Taxonomy" id="88201"/>
    <lineage>
        <taxon>Eukaryota</taxon>
        <taxon>Metazoa</taxon>
        <taxon>Chordata</taxon>
        <taxon>Craniata</taxon>
        <taxon>Vertebrata</taxon>
        <taxon>Euteleostomi</taxon>
        <taxon>Actinopterygii</taxon>
        <taxon>Neopterygii</taxon>
        <taxon>Teleostei</taxon>
        <taxon>Neoteleostei</taxon>
        <taxon>Acanthomorphata</taxon>
        <taxon>Gobiaria</taxon>
        <taxon>Gobiiformes</taxon>
        <taxon>Gobioidei</taxon>
        <taxon>Gobiidae</taxon>
        <taxon>Gobionellinae</taxon>
        <taxon>Mugilogobius</taxon>
    </lineage>
</organism>
<evidence type="ECO:0000313" key="3">
    <source>
        <dbReference type="Proteomes" id="UP001460270"/>
    </source>
</evidence>
<feature type="region of interest" description="Disordered" evidence="1">
    <location>
        <begin position="74"/>
        <end position="126"/>
    </location>
</feature>
<evidence type="ECO:0000256" key="1">
    <source>
        <dbReference type="SAM" id="MobiDB-lite"/>
    </source>
</evidence>
<proteinExistence type="predicted"/>
<feature type="compositionally biased region" description="Basic residues" evidence="1">
    <location>
        <begin position="98"/>
        <end position="113"/>
    </location>
</feature>
<evidence type="ECO:0000313" key="2">
    <source>
        <dbReference type="EMBL" id="KAK7883809.1"/>
    </source>
</evidence>
<dbReference type="Proteomes" id="UP001460270">
    <property type="component" value="Unassembled WGS sequence"/>
</dbReference>
<dbReference type="EMBL" id="JBBPFD010000020">
    <property type="protein sequence ID" value="KAK7883809.1"/>
    <property type="molecule type" value="Genomic_DNA"/>
</dbReference>
<feature type="compositionally biased region" description="Polar residues" evidence="1">
    <location>
        <begin position="117"/>
        <end position="126"/>
    </location>
</feature>
<name>A0AAW0MRJ7_9GOBI</name>
<dbReference type="AlphaFoldDB" id="A0AAW0MRJ7"/>
<comment type="caution">
    <text evidence="2">The sequence shown here is derived from an EMBL/GenBank/DDBJ whole genome shotgun (WGS) entry which is preliminary data.</text>
</comment>
<feature type="compositionally biased region" description="Basic residues" evidence="1">
    <location>
        <begin position="80"/>
        <end position="91"/>
    </location>
</feature>
<keyword evidence="3" id="KW-1185">Reference proteome</keyword>
<protein>
    <submittedName>
        <fullName evidence="2">Uncharacterized protein</fullName>
    </submittedName>
</protein>
<sequence>MLLLIEEAKTQREELRHQIQEVRSAVVSNLALEQDAETTLDNNLKLHIQELSQTLTRVKLNKFRRDEQDYKEGTVYSWQKRSRPPPRRARGSHGPDKPKRKTRRGRKRRKARHGLPATSQASTSNANEETVINISEVDLYRFYRNLHLRAWYHNRTPLDISASNTANTQGEKEALKWIKDRDDIIIRKADKGGATIVWGQTLQTNKGYSDGRCVRSKLRWTVFRTVGRPALRNNFRSFTAISITPIIILN</sequence>
<accession>A0AAW0MRJ7</accession>
<reference evidence="3" key="1">
    <citation type="submission" date="2024-04" db="EMBL/GenBank/DDBJ databases">
        <title>Salinicola lusitanus LLJ914,a marine bacterium isolated from the Okinawa Trough.</title>
        <authorList>
            <person name="Li J."/>
        </authorList>
    </citation>
    <scope>NUCLEOTIDE SEQUENCE [LARGE SCALE GENOMIC DNA]</scope>
</reference>